<proteinExistence type="predicted"/>
<accession>A0AAD9MGI7</accession>
<reference evidence="1" key="1">
    <citation type="submission" date="2021-01" db="EMBL/GenBank/DDBJ databases">
        <authorList>
            <person name="Eckstrom K.M.E."/>
        </authorList>
    </citation>
    <scope>NUCLEOTIDE SEQUENCE</scope>
    <source>
        <strain evidence="1">UVCC 0001</strain>
    </source>
</reference>
<sequence length="121" mass="13114">MVTLRFLQTVGMGSPDSTLHKSSPSIAKTLPMAEIPALCITLVESALQHARQSCPVLLALEGDALLFTTPKGQELHLVHLASDLRTRLEQAWSLGCGCAADIQLYSEPASDWLAEVSDQNW</sequence>
<comment type="caution">
    <text evidence="1">The sequence shown here is derived from an EMBL/GenBank/DDBJ whole genome shotgun (WGS) entry which is preliminary data.</text>
</comment>
<dbReference type="AlphaFoldDB" id="A0AAD9MGI7"/>
<dbReference type="EMBL" id="JASFZW010000008">
    <property type="protein sequence ID" value="KAK2077009.1"/>
    <property type="molecule type" value="Genomic_DNA"/>
</dbReference>
<gene>
    <name evidence="1" type="ORF">QBZ16_005237</name>
</gene>
<evidence type="ECO:0000313" key="1">
    <source>
        <dbReference type="EMBL" id="KAK2077009.1"/>
    </source>
</evidence>
<protein>
    <submittedName>
        <fullName evidence="1">Uncharacterized protein</fullName>
    </submittedName>
</protein>
<organism evidence="1 2">
    <name type="scientific">Prototheca wickerhamii</name>
    <dbReference type="NCBI Taxonomy" id="3111"/>
    <lineage>
        <taxon>Eukaryota</taxon>
        <taxon>Viridiplantae</taxon>
        <taxon>Chlorophyta</taxon>
        <taxon>core chlorophytes</taxon>
        <taxon>Trebouxiophyceae</taxon>
        <taxon>Chlorellales</taxon>
        <taxon>Chlorellaceae</taxon>
        <taxon>Prototheca</taxon>
    </lineage>
</organism>
<name>A0AAD9MGI7_PROWI</name>
<dbReference type="Proteomes" id="UP001255856">
    <property type="component" value="Unassembled WGS sequence"/>
</dbReference>
<keyword evidence="2" id="KW-1185">Reference proteome</keyword>
<evidence type="ECO:0000313" key="2">
    <source>
        <dbReference type="Proteomes" id="UP001255856"/>
    </source>
</evidence>